<feature type="transmembrane region" description="Helical" evidence="4">
    <location>
        <begin position="101"/>
        <end position="122"/>
    </location>
</feature>
<dbReference type="Pfam" id="PF00196">
    <property type="entry name" value="GerE"/>
    <property type="match status" value="1"/>
</dbReference>
<dbReference type="RefSeq" id="WP_114546811.1">
    <property type="nucleotide sequence ID" value="NZ_CALJMG010000111.1"/>
</dbReference>
<dbReference type="SMART" id="SM00421">
    <property type="entry name" value="HTH_LUXR"/>
    <property type="match status" value="1"/>
</dbReference>
<comment type="caution">
    <text evidence="7">The sequence shown here is derived from an EMBL/GenBank/DDBJ whole genome shotgun (WGS) entry which is preliminary data.</text>
</comment>
<evidence type="ECO:0000313" key="9">
    <source>
        <dbReference type="Proteomes" id="UP000270112"/>
    </source>
</evidence>
<evidence type="ECO:0000256" key="1">
    <source>
        <dbReference type="ARBA" id="ARBA00023015"/>
    </source>
</evidence>
<name>A0A3N0IXU3_9ACTN</name>
<keyword evidence="1" id="KW-0805">Transcription regulation</keyword>
<feature type="transmembrane region" description="Helical" evidence="4">
    <location>
        <begin position="134"/>
        <end position="151"/>
    </location>
</feature>
<keyword evidence="3" id="KW-0804">Transcription</keyword>
<dbReference type="InterPro" id="IPR016032">
    <property type="entry name" value="Sig_transdc_resp-reg_C-effctor"/>
</dbReference>
<feature type="domain" description="HTH luxR-type" evidence="5">
    <location>
        <begin position="415"/>
        <end position="478"/>
    </location>
</feature>
<dbReference type="Proteomes" id="UP000270112">
    <property type="component" value="Unassembled WGS sequence"/>
</dbReference>
<feature type="transmembrane region" description="Helical" evidence="4">
    <location>
        <begin position="157"/>
        <end position="174"/>
    </location>
</feature>
<sequence length="478" mass="52078">MMRSMLKTYAAPFAGMSFFWVYVRYQSFFGLLYPLSFEGRLSGLAPYPVLLALLFALCMAVVATRARIEGVFRLRRILVPIVCGLGSVGVALGFGVDEGMLASWVSWVSLLFVAVAFVTGYLAWSIWFCDRFDLGHIVVLAASYMTSLLIFHAWVPVFVAIAVPACTGLFWYVASPPCAASPNTGFSTLRKVTPYVVLFVAFLVAGSVLRGIVDTSEADLTGPTFRWPLSVALSGILLVYCVLFARRQKRAMADVSSANDARFYRPIEAMTLRVWAALALLFFGAIFAGLLEGAYVLSGHVVVVARSMFDVLLWVMLCNLVRAEKLSPVLVFTVFSILTNVVSWLLSYVVLPSLLTLEVGNGRMQATDVVVLLAVFVLLAFIILVFGAVALRKQDVESPAVTAASSHLTPSVSEDLALSCKLTSREIEVATLFAQGHSLKKVASLLFISTSTAQSHIKSAYRKLGVHSKDELIEKLSG</sequence>
<dbReference type="GO" id="GO:0006355">
    <property type="term" value="P:regulation of DNA-templated transcription"/>
    <property type="evidence" value="ECO:0007669"/>
    <property type="project" value="InterPro"/>
</dbReference>
<evidence type="ECO:0000256" key="4">
    <source>
        <dbReference type="SAM" id="Phobius"/>
    </source>
</evidence>
<feature type="transmembrane region" description="Helical" evidence="4">
    <location>
        <begin position="297"/>
        <end position="317"/>
    </location>
</feature>
<evidence type="ECO:0000313" key="7">
    <source>
        <dbReference type="EMBL" id="RNM41803.1"/>
    </source>
</evidence>
<dbReference type="InterPro" id="IPR036388">
    <property type="entry name" value="WH-like_DNA-bd_sf"/>
</dbReference>
<dbReference type="SUPFAM" id="SSF46894">
    <property type="entry name" value="C-terminal effector domain of the bipartite response regulators"/>
    <property type="match status" value="1"/>
</dbReference>
<dbReference type="PRINTS" id="PR00038">
    <property type="entry name" value="HTHLUXR"/>
</dbReference>
<evidence type="ECO:0000256" key="2">
    <source>
        <dbReference type="ARBA" id="ARBA00023125"/>
    </source>
</evidence>
<dbReference type="Gene3D" id="1.10.10.10">
    <property type="entry name" value="Winged helix-like DNA-binding domain superfamily/Winged helix DNA-binding domain"/>
    <property type="match status" value="1"/>
</dbReference>
<proteinExistence type="predicted"/>
<evidence type="ECO:0000256" key="3">
    <source>
        <dbReference type="ARBA" id="ARBA00023163"/>
    </source>
</evidence>
<dbReference type="PANTHER" id="PTHR44688:SF16">
    <property type="entry name" value="DNA-BINDING TRANSCRIPTIONAL ACTIVATOR DEVR_DOSR"/>
    <property type="match status" value="1"/>
</dbReference>
<dbReference type="GO" id="GO:0003677">
    <property type="term" value="F:DNA binding"/>
    <property type="evidence" value="ECO:0007669"/>
    <property type="project" value="UniProtKB-KW"/>
</dbReference>
<keyword evidence="4" id="KW-1133">Transmembrane helix</keyword>
<feature type="transmembrane region" description="Helical" evidence="4">
    <location>
        <begin position="77"/>
        <end position="95"/>
    </location>
</feature>
<organism evidence="7 9">
    <name type="scientific">Eggerthella sinensis</name>
    <dbReference type="NCBI Taxonomy" id="242230"/>
    <lineage>
        <taxon>Bacteria</taxon>
        <taxon>Bacillati</taxon>
        <taxon>Actinomycetota</taxon>
        <taxon>Coriobacteriia</taxon>
        <taxon>Eggerthellales</taxon>
        <taxon>Eggerthellaceae</taxon>
        <taxon>Eggerthella</taxon>
    </lineage>
</organism>
<reference evidence="9" key="2">
    <citation type="submission" date="2018-05" db="EMBL/GenBank/DDBJ databases">
        <title>Genome Sequencing of selected type strains of the family Eggerthellaceae.</title>
        <authorList>
            <person name="Danylec N."/>
            <person name="Stoll D.A."/>
            <person name="Doetsch A."/>
            <person name="Huch M."/>
        </authorList>
    </citation>
    <scope>NUCLEOTIDE SEQUENCE [LARGE SCALE GENOMIC DNA]</scope>
    <source>
        <strain evidence="9">DSM 16107</strain>
    </source>
</reference>
<feature type="transmembrane region" description="Helical" evidence="4">
    <location>
        <begin position="45"/>
        <end position="65"/>
    </location>
</feature>
<reference evidence="7" key="3">
    <citation type="journal article" date="2019" name="Microbiol. Resour. Announc.">
        <title>Draft Genome Sequences of Type Strains of Gordonibacter faecihominis, Paraeggerthella hongkongensis, Parvibacter caecicola,Slackia equolifaciens, Slackia faecicanis, and Slackia isoflavoniconvertens.</title>
        <authorList>
            <person name="Danylec N."/>
            <person name="Stoll D.A."/>
            <person name="Dotsch A."/>
            <person name="Huch M."/>
        </authorList>
    </citation>
    <scope>NUCLEOTIDE SEQUENCE</scope>
    <source>
        <strain evidence="7">DSM 16107</strain>
    </source>
</reference>
<feature type="transmembrane region" description="Helical" evidence="4">
    <location>
        <begin position="9"/>
        <end position="25"/>
    </location>
</feature>
<feature type="transmembrane region" description="Helical" evidence="4">
    <location>
        <begin position="329"/>
        <end position="350"/>
    </location>
</feature>
<feature type="transmembrane region" description="Helical" evidence="4">
    <location>
        <begin position="272"/>
        <end position="291"/>
    </location>
</feature>
<keyword evidence="8" id="KW-1185">Reference proteome</keyword>
<feature type="transmembrane region" description="Helical" evidence="4">
    <location>
        <begin position="225"/>
        <end position="245"/>
    </location>
</feature>
<evidence type="ECO:0000259" key="5">
    <source>
        <dbReference type="PROSITE" id="PS50043"/>
    </source>
</evidence>
<dbReference type="EMBL" id="QICC01000026">
    <property type="protein sequence ID" value="RNM41803.1"/>
    <property type="molecule type" value="Genomic_DNA"/>
</dbReference>
<keyword evidence="2" id="KW-0238">DNA-binding</keyword>
<dbReference type="Proteomes" id="UP000253817">
    <property type="component" value="Unassembled WGS sequence"/>
</dbReference>
<evidence type="ECO:0000313" key="6">
    <source>
        <dbReference type="EMBL" id="RDB67977.1"/>
    </source>
</evidence>
<dbReference type="CDD" id="cd06170">
    <property type="entry name" value="LuxR_C_like"/>
    <property type="match status" value="1"/>
</dbReference>
<dbReference type="PANTHER" id="PTHR44688">
    <property type="entry name" value="DNA-BINDING TRANSCRIPTIONAL ACTIVATOR DEVR_DOSR"/>
    <property type="match status" value="1"/>
</dbReference>
<dbReference type="InterPro" id="IPR000792">
    <property type="entry name" value="Tscrpt_reg_LuxR_C"/>
</dbReference>
<reference evidence="6 8" key="1">
    <citation type="journal article" date="2018" name="Elife">
        <title>Discovery and characterization of a prevalent human gut bacterial enzyme sufficient for the inactivation of a family of plant toxins.</title>
        <authorList>
            <person name="Koppel N."/>
            <person name="Bisanz J.E."/>
            <person name="Pandelia M.E."/>
            <person name="Turnbaugh P.J."/>
            <person name="Balskus E.P."/>
        </authorList>
    </citation>
    <scope>NUCLEOTIDE SEQUENCE [LARGE SCALE GENOMIC DNA]</scope>
    <source>
        <strain evidence="6 8">DSM 16107</strain>
    </source>
</reference>
<accession>A0A3N0IXU3</accession>
<dbReference type="OrthoDB" id="3174090at2"/>
<gene>
    <name evidence="6" type="ORF">C1876_11170</name>
    <name evidence="7" type="ORF">DMP09_07930</name>
</gene>
<feature type="transmembrane region" description="Helical" evidence="4">
    <location>
        <begin position="370"/>
        <end position="391"/>
    </location>
</feature>
<evidence type="ECO:0000313" key="8">
    <source>
        <dbReference type="Proteomes" id="UP000253817"/>
    </source>
</evidence>
<keyword evidence="4" id="KW-0812">Transmembrane</keyword>
<keyword evidence="4" id="KW-0472">Membrane</keyword>
<protein>
    <recommendedName>
        <fullName evidence="5">HTH luxR-type domain-containing protein</fullName>
    </recommendedName>
</protein>
<feature type="transmembrane region" description="Helical" evidence="4">
    <location>
        <begin position="195"/>
        <end position="213"/>
    </location>
</feature>
<dbReference type="EMBL" id="PPTT01000019">
    <property type="protein sequence ID" value="RDB67977.1"/>
    <property type="molecule type" value="Genomic_DNA"/>
</dbReference>
<dbReference type="PROSITE" id="PS50043">
    <property type="entry name" value="HTH_LUXR_2"/>
    <property type="match status" value="1"/>
</dbReference>
<dbReference type="AlphaFoldDB" id="A0A3N0IXU3"/>